<comment type="caution">
    <text evidence="1">The sequence shown here is derived from an EMBL/GenBank/DDBJ whole genome shotgun (WGS) entry which is preliminary data.</text>
</comment>
<proteinExistence type="predicted"/>
<gene>
    <name evidence="1" type="ORF">LCGC14_3002140</name>
</gene>
<accession>A0A0F8XNA7</accession>
<sequence>MNTEDLQEYADKCYWDAMKILDENKHRKPCIVQEYPADLNGGNVNSFIE</sequence>
<name>A0A0F8XNA7_9ZZZZ</name>
<reference evidence="1" key="1">
    <citation type="journal article" date="2015" name="Nature">
        <title>Complex archaea that bridge the gap between prokaryotes and eukaryotes.</title>
        <authorList>
            <person name="Spang A."/>
            <person name="Saw J.H."/>
            <person name="Jorgensen S.L."/>
            <person name="Zaremba-Niedzwiedzka K."/>
            <person name="Martijn J."/>
            <person name="Lind A.E."/>
            <person name="van Eijk R."/>
            <person name="Schleper C."/>
            <person name="Guy L."/>
            <person name="Ettema T.J."/>
        </authorList>
    </citation>
    <scope>NUCLEOTIDE SEQUENCE</scope>
</reference>
<evidence type="ECO:0000313" key="1">
    <source>
        <dbReference type="EMBL" id="KKK62655.1"/>
    </source>
</evidence>
<protein>
    <submittedName>
        <fullName evidence="1">Uncharacterized protein</fullName>
    </submittedName>
</protein>
<dbReference type="EMBL" id="LAZR01061892">
    <property type="protein sequence ID" value="KKK62655.1"/>
    <property type="molecule type" value="Genomic_DNA"/>
</dbReference>
<dbReference type="AlphaFoldDB" id="A0A0F8XNA7"/>
<organism evidence="1">
    <name type="scientific">marine sediment metagenome</name>
    <dbReference type="NCBI Taxonomy" id="412755"/>
    <lineage>
        <taxon>unclassified sequences</taxon>
        <taxon>metagenomes</taxon>
        <taxon>ecological metagenomes</taxon>
    </lineage>
</organism>